<organism evidence="2 3">
    <name type="scientific">Lophium mytilinum</name>
    <dbReference type="NCBI Taxonomy" id="390894"/>
    <lineage>
        <taxon>Eukaryota</taxon>
        <taxon>Fungi</taxon>
        <taxon>Dikarya</taxon>
        <taxon>Ascomycota</taxon>
        <taxon>Pezizomycotina</taxon>
        <taxon>Dothideomycetes</taxon>
        <taxon>Pleosporomycetidae</taxon>
        <taxon>Mytilinidiales</taxon>
        <taxon>Mytilinidiaceae</taxon>
        <taxon>Lophium</taxon>
    </lineage>
</organism>
<evidence type="ECO:0000313" key="2">
    <source>
        <dbReference type="EMBL" id="KAF2490013.1"/>
    </source>
</evidence>
<feature type="signal peptide" evidence="1">
    <location>
        <begin position="1"/>
        <end position="17"/>
    </location>
</feature>
<dbReference type="OrthoDB" id="3550824at2759"/>
<keyword evidence="3" id="KW-1185">Reference proteome</keyword>
<name>A0A6A6QED4_9PEZI</name>
<protein>
    <submittedName>
        <fullName evidence="2">Uncharacterized protein</fullName>
    </submittedName>
</protein>
<feature type="chain" id="PRO_5025669119" evidence="1">
    <location>
        <begin position="18"/>
        <end position="85"/>
    </location>
</feature>
<dbReference type="EMBL" id="MU004198">
    <property type="protein sequence ID" value="KAF2490013.1"/>
    <property type="molecule type" value="Genomic_DNA"/>
</dbReference>
<evidence type="ECO:0000256" key="1">
    <source>
        <dbReference type="SAM" id="SignalP"/>
    </source>
</evidence>
<dbReference type="Proteomes" id="UP000799750">
    <property type="component" value="Unassembled WGS sequence"/>
</dbReference>
<proteinExistence type="predicted"/>
<evidence type="ECO:0000313" key="3">
    <source>
        <dbReference type="Proteomes" id="UP000799750"/>
    </source>
</evidence>
<accession>A0A6A6QED4</accession>
<sequence length="85" mass="8897">MLTSSLLFLFITSASLAEPLSPHPTISKPSLQAPTPSSTINTLASSPTSSLFYMQLPIHPTPPDPLGIAQVSGFYGPGAWAAFIL</sequence>
<dbReference type="AlphaFoldDB" id="A0A6A6QED4"/>
<gene>
    <name evidence="2" type="ORF">BU16DRAFT_531375</name>
</gene>
<reference evidence="2" key="1">
    <citation type="journal article" date="2020" name="Stud. Mycol.">
        <title>101 Dothideomycetes genomes: a test case for predicting lifestyles and emergence of pathogens.</title>
        <authorList>
            <person name="Haridas S."/>
            <person name="Albert R."/>
            <person name="Binder M."/>
            <person name="Bloem J."/>
            <person name="Labutti K."/>
            <person name="Salamov A."/>
            <person name="Andreopoulos B."/>
            <person name="Baker S."/>
            <person name="Barry K."/>
            <person name="Bills G."/>
            <person name="Bluhm B."/>
            <person name="Cannon C."/>
            <person name="Castanera R."/>
            <person name="Culley D."/>
            <person name="Daum C."/>
            <person name="Ezra D."/>
            <person name="Gonzalez J."/>
            <person name="Henrissat B."/>
            <person name="Kuo A."/>
            <person name="Liang C."/>
            <person name="Lipzen A."/>
            <person name="Lutzoni F."/>
            <person name="Magnuson J."/>
            <person name="Mondo S."/>
            <person name="Nolan M."/>
            <person name="Ohm R."/>
            <person name="Pangilinan J."/>
            <person name="Park H.-J."/>
            <person name="Ramirez L."/>
            <person name="Alfaro M."/>
            <person name="Sun H."/>
            <person name="Tritt A."/>
            <person name="Yoshinaga Y."/>
            <person name="Zwiers L.-H."/>
            <person name="Turgeon B."/>
            <person name="Goodwin S."/>
            <person name="Spatafora J."/>
            <person name="Crous P."/>
            <person name="Grigoriev I."/>
        </authorList>
    </citation>
    <scope>NUCLEOTIDE SEQUENCE</scope>
    <source>
        <strain evidence="2">CBS 269.34</strain>
    </source>
</reference>
<keyword evidence="1" id="KW-0732">Signal</keyword>